<protein>
    <submittedName>
        <fullName evidence="2">Uncharacterized protein</fullName>
    </submittedName>
</protein>
<name>A0AAE1A8F6_9GAST</name>
<reference evidence="2" key="1">
    <citation type="journal article" date="2023" name="G3 (Bethesda)">
        <title>A reference genome for the long-term kleptoplast-retaining sea slug Elysia crispata morphotype clarki.</title>
        <authorList>
            <person name="Eastman K.E."/>
            <person name="Pendleton A.L."/>
            <person name="Shaikh M.A."/>
            <person name="Suttiyut T."/>
            <person name="Ogas R."/>
            <person name="Tomko P."/>
            <person name="Gavelis G."/>
            <person name="Widhalm J.R."/>
            <person name="Wisecaver J.H."/>
        </authorList>
    </citation>
    <scope>NUCLEOTIDE SEQUENCE</scope>
    <source>
        <strain evidence="2">ECLA1</strain>
    </source>
</reference>
<dbReference type="EMBL" id="JAWDGP010002474">
    <property type="protein sequence ID" value="KAK3782935.1"/>
    <property type="molecule type" value="Genomic_DNA"/>
</dbReference>
<evidence type="ECO:0000313" key="3">
    <source>
        <dbReference type="Proteomes" id="UP001283361"/>
    </source>
</evidence>
<sequence length="237" mass="27543">MTAVPRSRTSYDYYGDQLKEDYFEDMADYIPVQGRRTPMGMVRASSPGGPSMNGERQSRSRKRTSFPSLGPRSRTMPVHSESHQMLPEADENPYTQPMDPVNKHYYYKQWKRSPPQPQRPIYREGRLGSPWRHVKACINNAGNHLVFIDGTIKSEENFFYPPEDMFEPPNFSLYTSPRRPVSRQQVPMTYRGDNPSSYSERAKQGFVYWHTQKKPIDLASRYRQKARMLTLGASCSN</sequence>
<accession>A0AAE1A8F6</accession>
<gene>
    <name evidence="2" type="ORF">RRG08_016313</name>
</gene>
<evidence type="ECO:0000256" key="1">
    <source>
        <dbReference type="SAM" id="MobiDB-lite"/>
    </source>
</evidence>
<proteinExistence type="predicted"/>
<comment type="caution">
    <text evidence="2">The sequence shown here is derived from an EMBL/GenBank/DDBJ whole genome shotgun (WGS) entry which is preliminary data.</text>
</comment>
<keyword evidence="3" id="KW-1185">Reference proteome</keyword>
<organism evidence="2 3">
    <name type="scientific">Elysia crispata</name>
    <name type="common">lettuce slug</name>
    <dbReference type="NCBI Taxonomy" id="231223"/>
    <lineage>
        <taxon>Eukaryota</taxon>
        <taxon>Metazoa</taxon>
        <taxon>Spiralia</taxon>
        <taxon>Lophotrochozoa</taxon>
        <taxon>Mollusca</taxon>
        <taxon>Gastropoda</taxon>
        <taxon>Heterobranchia</taxon>
        <taxon>Euthyneura</taxon>
        <taxon>Panpulmonata</taxon>
        <taxon>Sacoglossa</taxon>
        <taxon>Placobranchoidea</taxon>
        <taxon>Plakobranchidae</taxon>
        <taxon>Elysia</taxon>
    </lineage>
</organism>
<feature type="region of interest" description="Disordered" evidence="1">
    <location>
        <begin position="35"/>
        <end position="96"/>
    </location>
</feature>
<dbReference type="AlphaFoldDB" id="A0AAE1A8F6"/>
<dbReference type="Proteomes" id="UP001283361">
    <property type="component" value="Unassembled WGS sequence"/>
</dbReference>
<evidence type="ECO:0000313" key="2">
    <source>
        <dbReference type="EMBL" id="KAK3782935.1"/>
    </source>
</evidence>